<accession>A0A926IN38</accession>
<name>A0A926IN38_9FIRM</name>
<evidence type="ECO:0000256" key="7">
    <source>
        <dbReference type="PROSITE-ProRule" id="PRU00473"/>
    </source>
</evidence>
<comment type="subcellular location">
    <subcellularLocation>
        <location evidence="1">Cell membrane</location>
        <topology evidence="1">Single-pass membrane protein</topology>
    </subcellularLocation>
</comment>
<dbReference type="AlphaFoldDB" id="A0A926IN38"/>
<dbReference type="InterPro" id="IPR025713">
    <property type="entry name" value="MotB-like_N_dom"/>
</dbReference>
<dbReference type="Proteomes" id="UP000601522">
    <property type="component" value="Unassembled WGS sequence"/>
</dbReference>
<evidence type="ECO:0000256" key="5">
    <source>
        <dbReference type="ARBA" id="ARBA00022989"/>
    </source>
</evidence>
<dbReference type="InterPro" id="IPR006665">
    <property type="entry name" value="OmpA-like"/>
</dbReference>
<dbReference type="Pfam" id="PF13677">
    <property type="entry name" value="MotB_plug"/>
    <property type="match status" value="1"/>
</dbReference>
<dbReference type="GO" id="GO:0005886">
    <property type="term" value="C:plasma membrane"/>
    <property type="evidence" value="ECO:0007669"/>
    <property type="project" value="UniProtKB-SubCell"/>
</dbReference>
<keyword evidence="4" id="KW-0812">Transmembrane</keyword>
<comment type="similarity">
    <text evidence="2">Belongs to the MotB family.</text>
</comment>
<evidence type="ECO:0000256" key="4">
    <source>
        <dbReference type="ARBA" id="ARBA00022692"/>
    </source>
</evidence>
<evidence type="ECO:0000256" key="1">
    <source>
        <dbReference type="ARBA" id="ARBA00004162"/>
    </source>
</evidence>
<evidence type="ECO:0000256" key="6">
    <source>
        <dbReference type="ARBA" id="ARBA00023136"/>
    </source>
</evidence>
<dbReference type="SUPFAM" id="SSF103088">
    <property type="entry name" value="OmpA-like"/>
    <property type="match status" value="1"/>
</dbReference>
<evidence type="ECO:0000256" key="3">
    <source>
        <dbReference type="ARBA" id="ARBA00022475"/>
    </source>
</evidence>
<dbReference type="PROSITE" id="PS51123">
    <property type="entry name" value="OMPA_2"/>
    <property type="match status" value="1"/>
</dbReference>
<keyword evidence="5" id="KW-1133">Transmembrane helix</keyword>
<dbReference type="InterPro" id="IPR036737">
    <property type="entry name" value="OmpA-like_sf"/>
</dbReference>
<evidence type="ECO:0000313" key="10">
    <source>
        <dbReference type="Proteomes" id="UP000601522"/>
    </source>
</evidence>
<dbReference type="PANTHER" id="PTHR30329:SF16">
    <property type="entry name" value="CHEMOTAXIS MOTB PROTEIN"/>
    <property type="match status" value="1"/>
</dbReference>
<evidence type="ECO:0000313" key="9">
    <source>
        <dbReference type="EMBL" id="MBC8590293.1"/>
    </source>
</evidence>
<dbReference type="InterPro" id="IPR050330">
    <property type="entry name" value="Bact_OuterMem_StrucFunc"/>
</dbReference>
<proteinExistence type="inferred from homology"/>
<keyword evidence="6 7" id="KW-0472">Membrane</keyword>
<evidence type="ECO:0000256" key="2">
    <source>
        <dbReference type="ARBA" id="ARBA00008914"/>
    </source>
</evidence>
<organism evidence="9 10">
    <name type="scientific">Wansuia hejianensis</name>
    <dbReference type="NCBI Taxonomy" id="2763667"/>
    <lineage>
        <taxon>Bacteria</taxon>
        <taxon>Bacillati</taxon>
        <taxon>Bacillota</taxon>
        <taxon>Clostridia</taxon>
        <taxon>Lachnospirales</taxon>
        <taxon>Lachnospiraceae</taxon>
        <taxon>Wansuia</taxon>
    </lineage>
</organism>
<dbReference type="RefSeq" id="WP_249323111.1">
    <property type="nucleotide sequence ID" value="NZ_JACRTK010000001.1"/>
</dbReference>
<feature type="domain" description="OmpA-like" evidence="8">
    <location>
        <begin position="130"/>
        <end position="250"/>
    </location>
</feature>
<dbReference type="PANTHER" id="PTHR30329">
    <property type="entry name" value="STATOR ELEMENT OF FLAGELLAR MOTOR COMPLEX"/>
    <property type="match status" value="1"/>
</dbReference>
<protein>
    <submittedName>
        <fullName evidence="9">OmpA family protein</fullName>
    </submittedName>
</protein>
<gene>
    <name evidence="9" type="ORF">H8689_03940</name>
</gene>
<comment type="caution">
    <text evidence="9">The sequence shown here is derived from an EMBL/GenBank/DDBJ whole genome shotgun (WGS) entry which is preliminary data.</text>
</comment>
<dbReference type="Gene3D" id="3.30.1330.60">
    <property type="entry name" value="OmpA-like domain"/>
    <property type="match status" value="1"/>
</dbReference>
<dbReference type="EMBL" id="JACRTK010000001">
    <property type="protein sequence ID" value="MBC8590293.1"/>
    <property type="molecule type" value="Genomic_DNA"/>
</dbReference>
<reference evidence="9 10" key="1">
    <citation type="submission" date="2020-08" db="EMBL/GenBank/DDBJ databases">
        <title>Genome public.</title>
        <authorList>
            <person name="Liu C."/>
            <person name="Sun Q."/>
        </authorList>
    </citation>
    <scope>NUCLEOTIDE SEQUENCE [LARGE SCALE GENOMIC DNA]</scope>
    <source>
        <strain evidence="9 10">NSJ-26</strain>
    </source>
</reference>
<dbReference type="CDD" id="cd07185">
    <property type="entry name" value="OmpA_C-like"/>
    <property type="match status" value="1"/>
</dbReference>
<evidence type="ECO:0000259" key="8">
    <source>
        <dbReference type="PROSITE" id="PS51123"/>
    </source>
</evidence>
<dbReference type="Pfam" id="PF00691">
    <property type="entry name" value="OmpA"/>
    <property type="match status" value="1"/>
</dbReference>
<keyword evidence="3" id="KW-1003">Cell membrane</keyword>
<keyword evidence="10" id="KW-1185">Reference proteome</keyword>
<sequence>MSKKRSKRNEIQRNGSPAWMTTYSDLMSLLLTFFILLYSMSNIDAEKFKSVTASLQSILNGLGYTNIIEEDMGDDSKDSSNLDDLNNTGDIDEGIDMNTVKPGILEMYEKVEAYVAKEELEAQVSVSMNKRGVFVDIKEAILFESGSAEIKESGLNVLNRLEGLINDFENELVIEGHTDTVPSTGQYPTNWELSTARAVSVVRHLSEVEGVSPKRLSAVGYSEYRPIAPNDTRENKSMNRRVNILIIFDEESDGVIDSGD</sequence>